<dbReference type="AlphaFoldDB" id="A0ABD0ZPS6"/>
<evidence type="ECO:0000313" key="2">
    <source>
        <dbReference type="EMBL" id="KAL1195981.1"/>
    </source>
</evidence>
<dbReference type="PROSITE" id="PS50994">
    <property type="entry name" value="INTEGRASE"/>
    <property type="match status" value="1"/>
</dbReference>
<name>A0ABD0ZPS6_CARAN</name>
<dbReference type="Proteomes" id="UP001558713">
    <property type="component" value="Unassembled WGS sequence"/>
</dbReference>
<reference evidence="2 3" key="1">
    <citation type="submission" date="2024-04" db="EMBL/GenBank/DDBJ databases">
        <title>Genome assembly C_amara_ONT_v2.</title>
        <authorList>
            <person name="Yant L."/>
            <person name="Moore C."/>
            <person name="Slenker M."/>
        </authorList>
    </citation>
    <scope>NUCLEOTIDE SEQUENCE [LARGE SCALE GENOMIC DNA]</scope>
    <source>
        <tissue evidence="2">Leaf</tissue>
    </source>
</reference>
<dbReference type="InterPro" id="IPR001584">
    <property type="entry name" value="Integrase_cat-core"/>
</dbReference>
<sequence>MGRNNNGSYVLEDSKFQVFYSNRQQSACFDVSHKRLGHPSDKILLQLYQNKLISLNKHSHNMCEACQLGKSSRLSFSASSFSASKPLERIHCDLWGPAPIVSVQGFRYYVILIDNFSRFSWFYPLKNKSDFSSIFIMFQKLVEAQFKIKIGIFQCDGGGEVTSKRFLQHLEDSGIKQLISCPHTPQQNGLAERKHRHVTELGLSIMFQSQNP</sequence>
<organism evidence="2 3">
    <name type="scientific">Cardamine amara subsp. amara</name>
    <dbReference type="NCBI Taxonomy" id="228776"/>
    <lineage>
        <taxon>Eukaryota</taxon>
        <taxon>Viridiplantae</taxon>
        <taxon>Streptophyta</taxon>
        <taxon>Embryophyta</taxon>
        <taxon>Tracheophyta</taxon>
        <taxon>Spermatophyta</taxon>
        <taxon>Magnoliopsida</taxon>
        <taxon>eudicotyledons</taxon>
        <taxon>Gunneridae</taxon>
        <taxon>Pentapetalae</taxon>
        <taxon>rosids</taxon>
        <taxon>malvids</taxon>
        <taxon>Brassicales</taxon>
        <taxon>Brassicaceae</taxon>
        <taxon>Cardamineae</taxon>
        <taxon>Cardamine</taxon>
    </lineage>
</organism>
<dbReference type="InterPro" id="IPR039537">
    <property type="entry name" value="Retrotran_Ty1/copia-like"/>
</dbReference>
<dbReference type="InterPro" id="IPR025724">
    <property type="entry name" value="GAG-pre-integrase_dom"/>
</dbReference>
<dbReference type="Pfam" id="PF13976">
    <property type="entry name" value="gag_pre-integrs"/>
    <property type="match status" value="1"/>
</dbReference>
<dbReference type="Pfam" id="PF00665">
    <property type="entry name" value="rve"/>
    <property type="match status" value="1"/>
</dbReference>
<accession>A0ABD0ZPS6</accession>
<dbReference type="Gene3D" id="3.30.420.10">
    <property type="entry name" value="Ribonuclease H-like superfamily/Ribonuclease H"/>
    <property type="match status" value="1"/>
</dbReference>
<comment type="caution">
    <text evidence="2">The sequence shown here is derived from an EMBL/GenBank/DDBJ whole genome shotgun (WGS) entry which is preliminary data.</text>
</comment>
<protein>
    <submittedName>
        <fullName evidence="2">Retrovirus-related Pol polyprotein from transposon RE2</fullName>
    </submittedName>
</protein>
<dbReference type="PANTHER" id="PTHR42648">
    <property type="entry name" value="TRANSPOSASE, PUTATIVE-RELATED"/>
    <property type="match status" value="1"/>
</dbReference>
<keyword evidence="3" id="KW-1185">Reference proteome</keyword>
<dbReference type="PANTHER" id="PTHR42648:SF26">
    <property type="entry name" value="INTEGRASE CATALYTIC DOMAIN-CONTAINING PROTEIN"/>
    <property type="match status" value="1"/>
</dbReference>
<feature type="domain" description="Integrase catalytic" evidence="1">
    <location>
        <begin position="82"/>
        <end position="212"/>
    </location>
</feature>
<gene>
    <name evidence="2" type="ORF">V5N11_025153</name>
</gene>
<proteinExistence type="predicted"/>
<dbReference type="SUPFAM" id="SSF53098">
    <property type="entry name" value="Ribonuclease H-like"/>
    <property type="match status" value="1"/>
</dbReference>
<dbReference type="InterPro" id="IPR036397">
    <property type="entry name" value="RNaseH_sf"/>
</dbReference>
<evidence type="ECO:0000313" key="3">
    <source>
        <dbReference type="Proteomes" id="UP001558713"/>
    </source>
</evidence>
<evidence type="ECO:0000259" key="1">
    <source>
        <dbReference type="PROSITE" id="PS50994"/>
    </source>
</evidence>
<dbReference type="InterPro" id="IPR012337">
    <property type="entry name" value="RNaseH-like_sf"/>
</dbReference>
<dbReference type="EMBL" id="JBANAX010000714">
    <property type="protein sequence ID" value="KAL1195981.1"/>
    <property type="molecule type" value="Genomic_DNA"/>
</dbReference>